<keyword evidence="1" id="KW-0812">Transmembrane</keyword>
<dbReference type="EMBL" id="CP091139">
    <property type="protein sequence ID" value="UUT34534.1"/>
    <property type="molecule type" value="Genomic_DNA"/>
</dbReference>
<reference evidence="2" key="1">
    <citation type="submission" date="2022-01" db="EMBL/GenBank/DDBJ databases">
        <title>Microbacterium eymi and Microbacterium rhizovicinus sp. nov., isolated from the rhizospheric soil of Elymus tsukushiensis, a plant native to the Dokdo Islands, Republic of Korea.</title>
        <authorList>
            <person name="Hwang Y.J."/>
        </authorList>
    </citation>
    <scope>NUCLEOTIDE SEQUENCE</scope>
    <source>
        <strain evidence="2">KUDC0405</strain>
    </source>
</reference>
<dbReference type="PROSITE" id="PS00101">
    <property type="entry name" value="HEXAPEP_TRANSFERASES"/>
    <property type="match status" value="2"/>
</dbReference>
<evidence type="ECO:0000256" key="1">
    <source>
        <dbReference type="SAM" id="Phobius"/>
    </source>
</evidence>
<sequence length="121" mass="11011">MGARPFTGIVASSASAVPAAGGRDVGVGVAVGVAVAVGVGVGVAVGVGVGVGVVVAVAAASAAGCSVADVDTDAGGAASGGRVAPYTPVPVMTTAQATIVTTAPAARPFSPAQEGRPISSV</sequence>
<organism evidence="2 3">
    <name type="scientific">Microbacterium elymi</name>
    <dbReference type="NCBI Taxonomy" id="2909587"/>
    <lineage>
        <taxon>Bacteria</taxon>
        <taxon>Bacillati</taxon>
        <taxon>Actinomycetota</taxon>
        <taxon>Actinomycetes</taxon>
        <taxon>Micrococcales</taxon>
        <taxon>Microbacteriaceae</taxon>
        <taxon>Microbacterium</taxon>
    </lineage>
</organism>
<dbReference type="InterPro" id="IPR018357">
    <property type="entry name" value="Hexapep_transf_CS"/>
</dbReference>
<name>A0ABY5NH62_9MICO</name>
<gene>
    <name evidence="2" type="ORF">L2X98_28785</name>
</gene>
<protein>
    <submittedName>
        <fullName evidence="2">Uncharacterized protein</fullName>
    </submittedName>
</protein>
<evidence type="ECO:0000313" key="3">
    <source>
        <dbReference type="Proteomes" id="UP001054811"/>
    </source>
</evidence>
<dbReference type="Proteomes" id="UP001054811">
    <property type="component" value="Chromosome"/>
</dbReference>
<keyword evidence="3" id="KW-1185">Reference proteome</keyword>
<accession>A0ABY5NH62</accession>
<keyword evidence="1" id="KW-1133">Transmembrane helix</keyword>
<evidence type="ECO:0000313" key="2">
    <source>
        <dbReference type="EMBL" id="UUT34534.1"/>
    </source>
</evidence>
<proteinExistence type="predicted"/>
<feature type="transmembrane region" description="Helical" evidence="1">
    <location>
        <begin position="29"/>
        <end position="58"/>
    </location>
</feature>
<keyword evidence="1" id="KW-0472">Membrane</keyword>
<dbReference type="RefSeq" id="WP_259611059.1">
    <property type="nucleotide sequence ID" value="NZ_CP091139.2"/>
</dbReference>